<dbReference type="AlphaFoldDB" id="A0A1X6MZH8"/>
<dbReference type="GeneID" id="36330607"/>
<keyword evidence="3" id="KW-0808">Transferase</keyword>
<comment type="similarity">
    <text evidence="1">Belongs to the protein prenyltransferase subunit alpha family.</text>
</comment>
<evidence type="ECO:0000313" key="5">
    <source>
        <dbReference type="EMBL" id="OSX61626.1"/>
    </source>
</evidence>
<evidence type="ECO:0000256" key="3">
    <source>
        <dbReference type="ARBA" id="ARBA00022679"/>
    </source>
</evidence>
<evidence type="ECO:0000313" key="6">
    <source>
        <dbReference type="Proteomes" id="UP000194127"/>
    </source>
</evidence>
<dbReference type="PANTHER" id="PTHR11129">
    <property type="entry name" value="PROTEIN FARNESYLTRANSFERASE ALPHA SUBUNIT/RAB GERANYLGERANYL TRANSFERASE ALPHA SUBUNIT"/>
    <property type="match status" value="1"/>
</dbReference>
<accession>A0A1X6MZH8</accession>
<evidence type="ECO:0000256" key="4">
    <source>
        <dbReference type="ARBA" id="ARBA00022737"/>
    </source>
</evidence>
<dbReference type="RefSeq" id="XP_024338420.1">
    <property type="nucleotide sequence ID" value="XM_024485658.1"/>
</dbReference>
<dbReference type="InterPro" id="IPR002088">
    <property type="entry name" value="Prenyl_trans_a"/>
</dbReference>
<keyword evidence="6" id="KW-1185">Reference proteome</keyword>
<name>A0A1X6MZH8_9APHY</name>
<dbReference type="Proteomes" id="UP000194127">
    <property type="component" value="Unassembled WGS sequence"/>
</dbReference>
<dbReference type="OrthoDB" id="1924260at2759"/>
<dbReference type="Gene3D" id="1.25.40.120">
    <property type="entry name" value="Protein prenylyltransferase"/>
    <property type="match status" value="1"/>
</dbReference>
<evidence type="ECO:0000256" key="2">
    <source>
        <dbReference type="ARBA" id="ARBA00022602"/>
    </source>
</evidence>
<dbReference type="EMBL" id="KZ110598">
    <property type="protein sequence ID" value="OSX61626.1"/>
    <property type="molecule type" value="Genomic_DNA"/>
</dbReference>
<reference evidence="5 6" key="1">
    <citation type="submission" date="2017-04" db="EMBL/GenBank/DDBJ databases">
        <title>Genome Sequence of the Model Brown-Rot Fungus Postia placenta SB12.</title>
        <authorList>
            <consortium name="DOE Joint Genome Institute"/>
            <person name="Gaskell J."/>
            <person name="Kersten P."/>
            <person name="Larrondo L.F."/>
            <person name="Canessa P."/>
            <person name="Martinez D."/>
            <person name="Hibbett D."/>
            <person name="Schmoll M."/>
            <person name="Kubicek C.P."/>
            <person name="Martinez A.T."/>
            <person name="Yadav J."/>
            <person name="Master E."/>
            <person name="Magnuson J.K."/>
            <person name="James T."/>
            <person name="Yaver D."/>
            <person name="Berka R."/>
            <person name="Labutti K."/>
            <person name="Lipzen A."/>
            <person name="Aerts A."/>
            <person name="Barry K."/>
            <person name="Henrissat B."/>
            <person name="Blanchette R."/>
            <person name="Grigoriev I."/>
            <person name="Cullen D."/>
        </authorList>
    </citation>
    <scope>NUCLEOTIDE SEQUENCE [LARGE SCALE GENOMIC DNA]</scope>
    <source>
        <strain evidence="5 6">MAD-698-R-SB12</strain>
    </source>
</reference>
<sequence>MDHIVNSLGTLLHLPLHSIELIPGDGSELLVQHSQNNDKLTPGLHSPFLLVEGNLGVPQKVLYKAYIAAAGLFTQLRRHRRRSHDNRLTVQEVDELRLVSVVLLLANPAHQSALSIRKQLVQENLIDAEHELRTTEALLTLRDGSKQSILWHHRRWLLRRLFLTVIERFPPLADDDSLLYYQIPADALRSELKIASRASETYHRNYFAWLHRFKVLEALSSLARSSPSRDSYRRLLAEEYAAIQQWVERHVSDYTAMQYMRSLYTVALEVFPLNVSSDETTARYQSRLADHPSLLEHAQSLVELYPNHESLWLYLRAGIPATPPRDYATALARKLLDQHAEDGAESEGVRAHAHRYLAWLERQRYREPHCAEPVTWHKALAFSQASNLYCTYAGA</sequence>
<proteinExistence type="inferred from homology"/>
<gene>
    <name evidence="5" type="ORF">POSPLADRAFT_1144131</name>
</gene>
<keyword evidence="2" id="KW-0637">Prenyltransferase</keyword>
<organism evidence="5 6">
    <name type="scientific">Postia placenta MAD-698-R-SB12</name>
    <dbReference type="NCBI Taxonomy" id="670580"/>
    <lineage>
        <taxon>Eukaryota</taxon>
        <taxon>Fungi</taxon>
        <taxon>Dikarya</taxon>
        <taxon>Basidiomycota</taxon>
        <taxon>Agaricomycotina</taxon>
        <taxon>Agaricomycetes</taxon>
        <taxon>Polyporales</taxon>
        <taxon>Adustoporiaceae</taxon>
        <taxon>Rhodonia</taxon>
    </lineage>
</organism>
<protein>
    <submittedName>
        <fullName evidence="5">Uncharacterized protein</fullName>
    </submittedName>
</protein>
<dbReference type="Pfam" id="PF01239">
    <property type="entry name" value="PPTA"/>
    <property type="match status" value="1"/>
</dbReference>
<dbReference type="PANTHER" id="PTHR11129:SF3">
    <property type="entry name" value="PROTEIN PRENYLTRANSFERASE ALPHA SUBUNIT REPEAT-CONTAINING PROTEIN 1"/>
    <property type="match status" value="1"/>
</dbReference>
<evidence type="ECO:0000256" key="1">
    <source>
        <dbReference type="ARBA" id="ARBA00006734"/>
    </source>
</evidence>
<dbReference type="GO" id="GO:0005737">
    <property type="term" value="C:cytoplasm"/>
    <property type="evidence" value="ECO:0007669"/>
    <property type="project" value="TreeGrafter"/>
</dbReference>
<keyword evidence="4" id="KW-0677">Repeat</keyword>
<dbReference type="PROSITE" id="PS51147">
    <property type="entry name" value="PFTA"/>
    <property type="match status" value="1"/>
</dbReference>
<dbReference type="SUPFAM" id="SSF48439">
    <property type="entry name" value="Protein prenylyltransferase"/>
    <property type="match status" value="1"/>
</dbReference>
<dbReference type="GO" id="GO:0008318">
    <property type="term" value="F:protein prenyltransferase activity"/>
    <property type="evidence" value="ECO:0007669"/>
    <property type="project" value="InterPro"/>
</dbReference>